<evidence type="ECO:0000256" key="1">
    <source>
        <dbReference type="SAM" id="SignalP"/>
    </source>
</evidence>
<dbReference type="AlphaFoldDB" id="A0A9W4UUG0"/>
<feature type="chain" id="PRO_5040880665" evidence="1">
    <location>
        <begin position="20"/>
        <end position="130"/>
    </location>
</feature>
<sequence>MKSSILAVLIAPFLASAAAILPRDGTYQIKCKPDVKLSEDAMSSAAPPFYGKDAGITIYSGQHTSKKDGVKLYLCLLNGDGNGSEITEKRFANWMSEIDRVCGKGVAGWIDAPSNEGNFGRDTEGARICS</sequence>
<keyword evidence="3" id="KW-1185">Reference proteome</keyword>
<reference evidence="2" key="1">
    <citation type="submission" date="2023-01" db="EMBL/GenBank/DDBJ databases">
        <authorList>
            <person name="Van Ghelder C."/>
            <person name="Rancurel C."/>
        </authorList>
    </citation>
    <scope>NUCLEOTIDE SEQUENCE</scope>
    <source>
        <strain evidence="2">CNCM I-4278</strain>
    </source>
</reference>
<evidence type="ECO:0000313" key="3">
    <source>
        <dbReference type="Proteomes" id="UP001152607"/>
    </source>
</evidence>
<gene>
    <name evidence="2" type="ORF">PDIGIT_LOCUS15765</name>
</gene>
<evidence type="ECO:0000313" key="2">
    <source>
        <dbReference type="EMBL" id="CAI6342556.1"/>
    </source>
</evidence>
<dbReference type="EMBL" id="CAOQHR010000013">
    <property type="protein sequence ID" value="CAI6342556.1"/>
    <property type="molecule type" value="Genomic_DNA"/>
</dbReference>
<organism evidence="2 3">
    <name type="scientific">Periconia digitata</name>
    <dbReference type="NCBI Taxonomy" id="1303443"/>
    <lineage>
        <taxon>Eukaryota</taxon>
        <taxon>Fungi</taxon>
        <taxon>Dikarya</taxon>
        <taxon>Ascomycota</taxon>
        <taxon>Pezizomycotina</taxon>
        <taxon>Dothideomycetes</taxon>
        <taxon>Pleosporomycetidae</taxon>
        <taxon>Pleosporales</taxon>
        <taxon>Massarineae</taxon>
        <taxon>Periconiaceae</taxon>
        <taxon>Periconia</taxon>
    </lineage>
</organism>
<dbReference type="Proteomes" id="UP001152607">
    <property type="component" value="Unassembled WGS sequence"/>
</dbReference>
<protein>
    <submittedName>
        <fullName evidence="2">Uncharacterized protein</fullName>
    </submittedName>
</protein>
<comment type="caution">
    <text evidence="2">The sequence shown here is derived from an EMBL/GenBank/DDBJ whole genome shotgun (WGS) entry which is preliminary data.</text>
</comment>
<dbReference type="OrthoDB" id="3811054at2759"/>
<proteinExistence type="predicted"/>
<name>A0A9W4UUG0_9PLEO</name>
<feature type="signal peptide" evidence="1">
    <location>
        <begin position="1"/>
        <end position="19"/>
    </location>
</feature>
<accession>A0A9W4UUG0</accession>
<keyword evidence="1" id="KW-0732">Signal</keyword>